<proteinExistence type="predicted"/>
<name>A0ABT5HWF9_9CAUL</name>
<comment type="caution">
    <text evidence="1">The sequence shown here is derived from an EMBL/GenBank/DDBJ whole genome shotgun (WGS) entry which is preliminary data.</text>
</comment>
<evidence type="ECO:0000313" key="2">
    <source>
        <dbReference type="Proteomes" id="UP001214854"/>
    </source>
</evidence>
<evidence type="ECO:0008006" key="3">
    <source>
        <dbReference type="Google" id="ProtNLM"/>
    </source>
</evidence>
<evidence type="ECO:0000313" key="1">
    <source>
        <dbReference type="EMBL" id="MDC7684379.1"/>
    </source>
</evidence>
<reference evidence="1 2" key="1">
    <citation type="submission" date="2023-01" db="EMBL/GenBank/DDBJ databases">
        <title>Novel species of the genus Asticcacaulis isolated from rivers.</title>
        <authorList>
            <person name="Lu H."/>
        </authorList>
    </citation>
    <scope>NUCLEOTIDE SEQUENCE [LARGE SCALE GENOMIC DNA]</scope>
    <source>
        <strain evidence="1 2">BYS171W</strain>
    </source>
</reference>
<accession>A0ABT5HWF9</accession>
<organism evidence="1 2">
    <name type="scientific">Asticcacaulis aquaticus</name>
    <dbReference type="NCBI Taxonomy" id="2984212"/>
    <lineage>
        <taxon>Bacteria</taxon>
        <taxon>Pseudomonadati</taxon>
        <taxon>Pseudomonadota</taxon>
        <taxon>Alphaproteobacteria</taxon>
        <taxon>Caulobacterales</taxon>
        <taxon>Caulobacteraceae</taxon>
        <taxon>Asticcacaulis</taxon>
    </lineage>
</organism>
<dbReference type="Proteomes" id="UP001214854">
    <property type="component" value="Unassembled WGS sequence"/>
</dbReference>
<sequence>MADYHSPSVVDPKVPLVDMSPLEQLLLTHIYESEPADGGVYLFAELSVDTMPSVNVGKLRVAYAESLAFESRILPAVKLWIDKVSDAEDAEETDFDFDAHLDTYAHEVILQDIVRRSPTVSYFTIETAHTCTKMRSDGFGGSASLIHADGIEFQSTTGFLEMAISALNLPD</sequence>
<protein>
    <recommendedName>
        <fullName evidence="3">DUF1833 domain-containing protein</fullName>
    </recommendedName>
</protein>
<keyword evidence="2" id="KW-1185">Reference proteome</keyword>
<gene>
    <name evidence="1" type="ORF">PQU92_13920</name>
</gene>
<dbReference type="RefSeq" id="WP_272748854.1">
    <property type="nucleotide sequence ID" value="NZ_JAQQKX010000012.1"/>
</dbReference>
<dbReference type="EMBL" id="JAQQKX010000012">
    <property type="protein sequence ID" value="MDC7684379.1"/>
    <property type="molecule type" value="Genomic_DNA"/>
</dbReference>